<evidence type="ECO:0000313" key="2">
    <source>
        <dbReference type="EMBL" id="TCO20063.1"/>
    </source>
</evidence>
<sequence length="139" mass="14567">MTSTGTSTVALAVEDEAAIRELVAQADRAQSDAAVLPGLHLEQMAIVNIAGRRLLGREAFAEAMSAALASSLKDVQTSVEIVDIRVVATDVALVSCIKTVHDNRQDSEGALPLAGALTYVVVRTADGWRIGLAQTTPIQ</sequence>
<evidence type="ECO:0000259" key="1">
    <source>
        <dbReference type="Pfam" id="PF14534"/>
    </source>
</evidence>
<dbReference type="Proteomes" id="UP000295818">
    <property type="component" value="Unassembled WGS sequence"/>
</dbReference>
<dbReference type="RefSeq" id="WP_132191024.1">
    <property type="nucleotide sequence ID" value="NZ_SLWM01000009.1"/>
</dbReference>
<feature type="domain" description="DUF4440" evidence="1">
    <location>
        <begin position="29"/>
        <end position="130"/>
    </location>
</feature>
<dbReference type="SUPFAM" id="SSF54427">
    <property type="entry name" value="NTF2-like"/>
    <property type="match status" value="1"/>
</dbReference>
<proteinExistence type="predicted"/>
<protein>
    <submittedName>
        <fullName evidence="2">Uncharacterized protein (TIGR02246 family)</fullName>
    </submittedName>
</protein>
<keyword evidence="3" id="KW-1185">Reference proteome</keyword>
<dbReference type="EMBL" id="SLWM01000009">
    <property type="protein sequence ID" value="TCO20063.1"/>
    <property type="molecule type" value="Genomic_DNA"/>
</dbReference>
<reference evidence="2 3" key="1">
    <citation type="journal article" date="2015" name="Stand. Genomic Sci.">
        <title>Genomic Encyclopedia of Bacterial and Archaeal Type Strains, Phase III: the genomes of soil and plant-associated and newly described type strains.</title>
        <authorList>
            <person name="Whitman W.B."/>
            <person name="Woyke T."/>
            <person name="Klenk H.P."/>
            <person name="Zhou Y."/>
            <person name="Lilburn T.G."/>
            <person name="Beck B.J."/>
            <person name="De Vos P."/>
            <person name="Vandamme P."/>
            <person name="Eisen J.A."/>
            <person name="Garrity G."/>
            <person name="Hugenholtz P."/>
            <person name="Kyrpides N.C."/>
        </authorList>
    </citation>
    <scope>NUCLEOTIDE SEQUENCE [LARGE SCALE GENOMIC DNA]</scope>
    <source>
        <strain evidence="2 3">VKM Ac-2538</strain>
    </source>
</reference>
<dbReference type="InterPro" id="IPR011944">
    <property type="entry name" value="Steroid_delta5-4_isomerase"/>
</dbReference>
<accession>A0ABY2BGW3</accession>
<dbReference type="Gene3D" id="3.10.450.50">
    <property type="match status" value="1"/>
</dbReference>
<organism evidence="2 3">
    <name type="scientific">Kribbella orskensis</name>
    <dbReference type="NCBI Taxonomy" id="2512216"/>
    <lineage>
        <taxon>Bacteria</taxon>
        <taxon>Bacillati</taxon>
        <taxon>Actinomycetota</taxon>
        <taxon>Actinomycetes</taxon>
        <taxon>Propionibacteriales</taxon>
        <taxon>Kribbellaceae</taxon>
        <taxon>Kribbella</taxon>
    </lineage>
</organism>
<gene>
    <name evidence="2" type="ORF">EV644_10982</name>
</gene>
<dbReference type="InterPro" id="IPR027843">
    <property type="entry name" value="DUF4440"/>
</dbReference>
<dbReference type="Pfam" id="PF14534">
    <property type="entry name" value="DUF4440"/>
    <property type="match status" value="1"/>
</dbReference>
<dbReference type="InterPro" id="IPR032710">
    <property type="entry name" value="NTF2-like_dom_sf"/>
</dbReference>
<evidence type="ECO:0000313" key="3">
    <source>
        <dbReference type="Proteomes" id="UP000295818"/>
    </source>
</evidence>
<comment type="caution">
    <text evidence="2">The sequence shown here is derived from an EMBL/GenBank/DDBJ whole genome shotgun (WGS) entry which is preliminary data.</text>
</comment>
<name>A0ABY2BGW3_9ACTN</name>
<dbReference type="NCBIfam" id="TIGR02246">
    <property type="entry name" value="SgcJ/EcaC family oxidoreductase"/>
    <property type="match status" value="1"/>
</dbReference>